<dbReference type="InterPro" id="IPR006691">
    <property type="entry name" value="GyrA/parC_rep"/>
</dbReference>
<keyword evidence="13" id="KW-1185">Reference proteome</keyword>
<dbReference type="Pfam" id="PF03989">
    <property type="entry name" value="DNA_gyraseA_C"/>
    <property type="match status" value="6"/>
</dbReference>
<dbReference type="FunCoup" id="A0A395JPI5">
    <property type="interactions" value="431"/>
</dbReference>
<dbReference type="GO" id="GO:0034335">
    <property type="term" value="F:DNA negative supercoiling activity"/>
    <property type="evidence" value="ECO:0007669"/>
    <property type="project" value="UniProtKB-ARBA"/>
</dbReference>
<dbReference type="GO" id="GO:0005524">
    <property type="term" value="F:ATP binding"/>
    <property type="evidence" value="ECO:0007669"/>
    <property type="project" value="UniProtKB-UniRule"/>
</dbReference>
<comment type="function">
    <text evidence="8">A type II topoisomerase that negatively supercoils closed circular double-stranded (ds) DNA in an ATP-dependent manner to modulate DNA topology and maintain chromosomes in an underwound state. Negative supercoiling favors strand separation, and DNA replication, transcription, recombination and repair, all of which involve strand separation. Also able to catalyze the interconversion of other topological isomers of dsDNA rings, including catenanes and knotted rings. Type II topoisomerases break and join 2 DNA strands simultaneously in an ATP-dependent manner.</text>
</comment>
<comment type="catalytic activity">
    <reaction evidence="1 8 9">
        <text>ATP-dependent breakage, passage and rejoining of double-stranded DNA.</text>
        <dbReference type="EC" id="5.6.2.2"/>
    </reaction>
</comment>
<dbReference type="PANTHER" id="PTHR43493:SF5">
    <property type="entry name" value="DNA GYRASE SUBUNIT A, CHLOROPLASTIC_MITOCHONDRIAL"/>
    <property type="match status" value="1"/>
</dbReference>
<keyword evidence="8" id="KW-0963">Cytoplasm</keyword>
<dbReference type="EC" id="5.6.2.2" evidence="8"/>
<dbReference type="Pfam" id="PF00521">
    <property type="entry name" value="DNA_topoisoIV"/>
    <property type="match status" value="1"/>
</dbReference>
<protein>
    <recommendedName>
        <fullName evidence="8">DNA gyrase subunit A</fullName>
        <ecNumber evidence="8">5.6.2.2</ecNumber>
    </recommendedName>
</protein>
<dbReference type="NCBIfam" id="TIGR01063">
    <property type="entry name" value="gyrA"/>
    <property type="match status" value="1"/>
</dbReference>
<evidence type="ECO:0000256" key="6">
    <source>
        <dbReference type="ARBA" id="ARBA00023125"/>
    </source>
</evidence>
<evidence type="ECO:0000256" key="2">
    <source>
        <dbReference type="ARBA" id="ARBA00008263"/>
    </source>
</evidence>
<proteinExistence type="inferred from homology"/>
<dbReference type="SMART" id="SM00434">
    <property type="entry name" value="TOP4c"/>
    <property type="match status" value="1"/>
</dbReference>
<dbReference type="GO" id="GO:0005694">
    <property type="term" value="C:chromosome"/>
    <property type="evidence" value="ECO:0007669"/>
    <property type="project" value="InterPro"/>
</dbReference>
<dbReference type="InParanoid" id="A0A395JPI5"/>
<gene>
    <name evidence="8" type="primary">gyrA</name>
    <name evidence="12" type="ORF">DFR28_102914</name>
</gene>
<dbReference type="GO" id="GO:0006265">
    <property type="term" value="P:DNA topological change"/>
    <property type="evidence" value="ECO:0007669"/>
    <property type="project" value="UniProtKB-UniRule"/>
</dbReference>
<dbReference type="InterPro" id="IPR013760">
    <property type="entry name" value="Topo_IIA-like_dom_sf"/>
</dbReference>
<comment type="subunit">
    <text evidence="8">Heterotetramer, composed of two GyrA and two GyrB chains. In the heterotetramer, GyrA contains the active site tyrosine that forms a transient covalent intermediate with DNA, while GyrB binds cofactors and catalyzes ATP hydrolysis.</text>
</comment>
<dbReference type="NCBIfam" id="NF004044">
    <property type="entry name" value="PRK05561.1"/>
    <property type="match status" value="1"/>
</dbReference>
<comment type="caution">
    <text evidence="12">The sequence shown here is derived from an EMBL/GenBank/DDBJ whole genome shotgun (WGS) entry which is preliminary data.</text>
</comment>
<feature type="domain" description="Topo IIA-type catalytic" evidence="11">
    <location>
        <begin position="35"/>
        <end position="534"/>
    </location>
</feature>
<dbReference type="GO" id="GO:0006261">
    <property type="term" value="P:DNA-templated DNA replication"/>
    <property type="evidence" value="ECO:0007669"/>
    <property type="project" value="UniProtKB-UniRule"/>
</dbReference>
<dbReference type="InterPro" id="IPR013758">
    <property type="entry name" value="Topo_IIA_A/C_ab"/>
</dbReference>
<dbReference type="PANTHER" id="PTHR43493">
    <property type="entry name" value="DNA GYRASE/TOPOISOMERASE SUBUNIT A"/>
    <property type="match status" value="1"/>
</dbReference>
<dbReference type="PROSITE" id="PS52040">
    <property type="entry name" value="TOPO_IIA"/>
    <property type="match status" value="1"/>
</dbReference>
<evidence type="ECO:0000313" key="12">
    <source>
        <dbReference type="EMBL" id="RBP51484.1"/>
    </source>
</evidence>
<dbReference type="RefSeq" id="WP_113954248.1">
    <property type="nucleotide sequence ID" value="NZ_QNRT01000002.1"/>
</dbReference>
<evidence type="ECO:0000313" key="13">
    <source>
        <dbReference type="Proteomes" id="UP000253083"/>
    </source>
</evidence>
<dbReference type="EMBL" id="QNRT01000002">
    <property type="protein sequence ID" value="RBP51484.1"/>
    <property type="molecule type" value="Genomic_DNA"/>
</dbReference>
<dbReference type="SUPFAM" id="SSF56719">
    <property type="entry name" value="Type II DNA topoisomerase"/>
    <property type="match status" value="1"/>
</dbReference>
<keyword evidence="3 8" id="KW-0547">Nucleotide-binding</keyword>
<keyword evidence="6 8" id="KW-0238">DNA-binding</keyword>
<dbReference type="Gene3D" id="3.90.199.10">
    <property type="entry name" value="Topoisomerase II, domain 5"/>
    <property type="match status" value="1"/>
</dbReference>
<evidence type="ECO:0000259" key="11">
    <source>
        <dbReference type="PROSITE" id="PS52040"/>
    </source>
</evidence>
<keyword evidence="5 8" id="KW-0799">Topoisomerase</keyword>
<comment type="subcellular location">
    <subcellularLocation>
        <location evidence="8">Cytoplasm</location>
    </subcellularLocation>
</comment>
<dbReference type="GO" id="GO:0005737">
    <property type="term" value="C:cytoplasm"/>
    <property type="evidence" value="ECO:0007669"/>
    <property type="project" value="UniProtKB-SubCell"/>
</dbReference>
<comment type="similarity">
    <text evidence="2 8">Belongs to the type II topoisomerase GyrA/ParC subunit family.</text>
</comment>
<reference evidence="12 13" key="1">
    <citation type="submission" date="2018-06" db="EMBL/GenBank/DDBJ databases">
        <title>Genomic Encyclopedia of Type Strains, Phase IV (KMG-IV): sequencing the most valuable type-strain genomes for metagenomic binning, comparative biology and taxonomic classification.</title>
        <authorList>
            <person name="Goeker M."/>
        </authorList>
    </citation>
    <scope>NUCLEOTIDE SEQUENCE [LARGE SCALE GENOMIC DNA]</scope>
    <source>
        <strain evidence="12 13">DSM 24032</strain>
    </source>
</reference>
<dbReference type="NCBIfam" id="NF004043">
    <property type="entry name" value="PRK05560.1"/>
    <property type="match status" value="1"/>
</dbReference>
<evidence type="ECO:0000256" key="1">
    <source>
        <dbReference type="ARBA" id="ARBA00000185"/>
    </source>
</evidence>
<dbReference type="InterPro" id="IPR013757">
    <property type="entry name" value="Topo_IIA_A_a_sf"/>
</dbReference>
<evidence type="ECO:0000256" key="9">
    <source>
        <dbReference type="PROSITE-ProRule" id="PRU01384"/>
    </source>
</evidence>
<dbReference type="FunFam" id="3.30.1360.40:FF:000002">
    <property type="entry name" value="DNA gyrase subunit A"/>
    <property type="match status" value="1"/>
</dbReference>
<dbReference type="CDD" id="cd00187">
    <property type="entry name" value="TOP4c"/>
    <property type="match status" value="1"/>
</dbReference>
<evidence type="ECO:0000256" key="3">
    <source>
        <dbReference type="ARBA" id="ARBA00022741"/>
    </source>
</evidence>
<dbReference type="Gene3D" id="2.120.10.90">
    <property type="entry name" value="DNA gyrase/topoisomerase IV, subunit A, C-terminal"/>
    <property type="match status" value="1"/>
</dbReference>
<sequence>MTDQFAKETIPANLEQEMRQSYLDYAMSVIVGRALPDVRDGLKPVHRRALFAMSQLNNDFNKPYKKSARIVGDVIGKYHPHGDTAVYDTIVRLAQDFSMRYPLVDGQGNFGSVDGDSPAAMRYTEIRLSKIAHEILADLDKETVDFYPNYDESEMQPSVMPTRIPTLLVNGSSGIAVGMATNIPPHNLTEVINGCVAMIDNEDITIDELMEHIPGPDFPTSGFINGSSGIRDAYRTGRGKIYMRARTHIETNEANGRQSIIVTELPYMVNKARLLEKIAELVKTKKIDGITELRDESDKSGMRMFIAVRRGEVAEVILNKLFQQTQLQTVFGINTVALLNNQPRLFNLRELLEEFIKHRREVVTRRTIYNLRKARARAHTLEGLAIALSNIDEMIELIKKSASPAVAKEQLLAQSWAPGVVADMISRAGDVSSKPQGLDPALGLHADAYFLSEKQAQAILDLRLHRLTGLEQDKIREEYAEVLEKIAEFINILENVGRLMEVIREELVAIREEYGDQRRTEILDQKLDLTLEDMIAEEDLVVTLSHEGYAKSQPLSDYRAQRRGGKGKSATKTKDEDFVERMFVANSHDTVLCFSDKGKVYWLKVYELPQAGRNARGKPIVNLLPLDSDEHITAILPVKEFTEGQHVFMATSDGTVKKTSLMDFSRPRSNGIIALDLVEGNSLVGVGVTNGAQEVMLFTTSGKAIRFDEHDVRRMGRTARGVRGIKLAADHLVNAMIICDAADADSAVLTLTENGYGKRTSLAEYNLQGRGGQGVISIQTSERNGNAIGAVLVEEHDEAMLITNGGTLVRTRVAEVSVIGRNTQGVKVIGVSTGEKLISVQKVAESEEEEDVAMLDGDVEALVDGVEPEASEPSDAAVDADSESDAEDTE</sequence>
<dbReference type="InterPro" id="IPR005743">
    <property type="entry name" value="GyrA"/>
</dbReference>
<dbReference type="OrthoDB" id="9806486at2"/>
<dbReference type="InterPro" id="IPR035516">
    <property type="entry name" value="Gyrase/topoIV_suA_C"/>
</dbReference>
<accession>A0A395JPI5</accession>
<comment type="miscellaneous">
    <text evidence="8">Few gyrases are as efficient as E.coli at forming negative supercoils. Not all organisms have 2 type II topoisomerases; in organisms with a single type II topoisomerase this enzyme also has to decatenate newly replicated chromosomes.</text>
</comment>
<dbReference type="Proteomes" id="UP000253083">
    <property type="component" value="Unassembled WGS sequence"/>
</dbReference>
<feature type="active site" description="O-(5'-phospho-DNA)-tyrosine intermediate" evidence="8 9">
    <location>
        <position position="123"/>
    </location>
</feature>
<dbReference type="GO" id="GO:0009330">
    <property type="term" value="C:DNA topoisomerase type II (double strand cut, ATP-hydrolyzing) complex"/>
    <property type="evidence" value="ECO:0007669"/>
    <property type="project" value="TreeGrafter"/>
</dbReference>
<name>A0A395JPI5_9GAMM</name>
<feature type="short sequence motif" description="GyrA-box" evidence="8">
    <location>
        <begin position="561"/>
        <end position="567"/>
    </location>
</feature>
<dbReference type="Gene3D" id="3.30.1360.40">
    <property type="match status" value="1"/>
</dbReference>
<dbReference type="InterPro" id="IPR002205">
    <property type="entry name" value="Topo_IIA_dom_A"/>
</dbReference>
<dbReference type="InterPro" id="IPR050220">
    <property type="entry name" value="Type_II_DNA_Topoisomerases"/>
</dbReference>
<evidence type="ECO:0000256" key="4">
    <source>
        <dbReference type="ARBA" id="ARBA00022840"/>
    </source>
</evidence>
<keyword evidence="7 8" id="KW-0413">Isomerase</keyword>
<evidence type="ECO:0000256" key="5">
    <source>
        <dbReference type="ARBA" id="ARBA00023029"/>
    </source>
</evidence>
<dbReference type="SUPFAM" id="SSF101904">
    <property type="entry name" value="GyrA/ParC C-terminal domain-like"/>
    <property type="match status" value="1"/>
</dbReference>
<keyword evidence="4 8" id="KW-0067">ATP-binding</keyword>
<organism evidence="12 13">
    <name type="scientific">Arenicella xantha</name>
    <dbReference type="NCBI Taxonomy" id="644221"/>
    <lineage>
        <taxon>Bacteria</taxon>
        <taxon>Pseudomonadati</taxon>
        <taxon>Pseudomonadota</taxon>
        <taxon>Gammaproteobacteria</taxon>
        <taxon>Arenicellales</taxon>
        <taxon>Arenicellaceae</taxon>
        <taxon>Arenicella</taxon>
    </lineage>
</organism>
<dbReference type="HAMAP" id="MF_01897">
    <property type="entry name" value="GyrA"/>
    <property type="match status" value="1"/>
</dbReference>
<evidence type="ECO:0000256" key="8">
    <source>
        <dbReference type="HAMAP-Rule" id="MF_01897"/>
    </source>
</evidence>
<dbReference type="Gene3D" id="1.10.268.10">
    <property type="entry name" value="Topoisomerase, domain 3"/>
    <property type="match status" value="1"/>
</dbReference>
<dbReference type="FunFam" id="3.90.199.10:FF:000001">
    <property type="entry name" value="DNA gyrase subunit A"/>
    <property type="match status" value="1"/>
</dbReference>
<evidence type="ECO:0000256" key="7">
    <source>
        <dbReference type="ARBA" id="ARBA00023235"/>
    </source>
</evidence>
<dbReference type="AlphaFoldDB" id="A0A395JPI5"/>
<dbReference type="FunFam" id="2.120.10.90:FF:000004">
    <property type="entry name" value="DNA gyrase subunit A"/>
    <property type="match status" value="1"/>
</dbReference>
<dbReference type="GO" id="GO:0003677">
    <property type="term" value="F:DNA binding"/>
    <property type="evidence" value="ECO:0007669"/>
    <property type="project" value="UniProtKB-UniRule"/>
</dbReference>
<evidence type="ECO:0000256" key="10">
    <source>
        <dbReference type="SAM" id="MobiDB-lite"/>
    </source>
</evidence>
<feature type="region of interest" description="Disordered" evidence="10">
    <location>
        <begin position="867"/>
        <end position="890"/>
    </location>
</feature>